<dbReference type="Pfam" id="PF01565">
    <property type="entry name" value="FAD_binding_4"/>
    <property type="match status" value="1"/>
</dbReference>
<dbReference type="InterPro" id="IPR016171">
    <property type="entry name" value="Vanillyl_alc_oxidase_C-sub2"/>
</dbReference>
<dbReference type="InterPro" id="IPR004113">
    <property type="entry name" value="FAD-bd_oxidored_4_C"/>
</dbReference>
<dbReference type="InterPro" id="IPR016166">
    <property type="entry name" value="FAD-bd_PCMH"/>
</dbReference>
<dbReference type="GO" id="GO:0016491">
    <property type="term" value="F:oxidoreductase activity"/>
    <property type="evidence" value="ECO:0007669"/>
    <property type="project" value="UniProtKB-KW"/>
</dbReference>
<dbReference type="PROSITE" id="PS51387">
    <property type="entry name" value="FAD_PCMH"/>
    <property type="match status" value="1"/>
</dbReference>
<sequence length="373" mass="39573">MVHPELDNLIHAVREAAARRTPLAIVGGGTKASRMPAPAGRTALDLRPLSGIVSYEPTELVVSVLGGTPLETVEATLAERGQYLPFEPPRFAPSGTVGGMVAAGLSGPARANVGAVRDYVLGVQMINGQGELLRFGGTVMKNVAGYDVSRLLAGSWGSLGILAEVSLKVLPTPPAEATLALELTQADALEQLHRWGAQPLPLNASVWRLDASGHGQLWLRLRGASAAVESACRSIGGERIAPDVAAEFWTSIRDQNHAWFAQRDAALALWRLSLPQTAPETPHVPGQAGPALIEWHGAQRWVLAPLQAGGALRDIAHRLGGHATLSIAPEDQFVLANERFEPLSPPLDRIHRRIKEAFDPAGIFNPGPMAAPV</sequence>
<dbReference type="SUPFAM" id="SSF56176">
    <property type="entry name" value="FAD-binding/transporter-associated domain-like"/>
    <property type="match status" value="1"/>
</dbReference>
<accession>A0A3N4UXK9</accession>
<comment type="caution">
    <text evidence="6">The sequence shown here is derived from an EMBL/GenBank/DDBJ whole genome shotgun (WGS) entry which is preliminary data.</text>
</comment>
<dbReference type="Pfam" id="PF02913">
    <property type="entry name" value="FAD-oxidase_C"/>
    <property type="match status" value="1"/>
</dbReference>
<dbReference type="SUPFAM" id="SSF55103">
    <property type="entry name" value="FAD-linked oxidases, C-terminal domain"/>
    <property type="match status" value="1"/>
</dbReference>
<dbReference type="AlphaFoldDB" id="A0A3N4UXK9"/>
<protein>
    <submittedName>
        <fullName evidence="6">Glycolate oxidase FAD binding subunit</fullName>
    </submittedName>
</protein>
<evidence type="ECO:0000256" key="3">
    <source>
        <dbReference type="ARBA" id="ARBA00022827"/>
    </source>
</evidence>
<gene>
    <name evidence="6" type="ORF">EDC62_0019</name>
</gene>
<dbReference type="OrthoDB" id="9811557at2"/>
<evidence type="ECO:0000313" key="7">
    <source>
        <dbReference type="Proteomes" id="UP000272193"/>
    </source>
</evidence>
<feature type="domain" description="FAD-binding PCMH-type" evidence="5">
    <location>
        <begin position="1"/>
        <end position="172"/>
    </location>
</feature>
<comment type="cofactor">
    <cofactor evidence="1">
        <name>FAD</name>
        <dbReference type="ChEBI" id="CHEBI:57692"/>
    </cofactor>
</comment>
<dbReference type="EMBL" id="RKQL01000001">
    <property type="protein sequence ID" value="RPE72331.1"/>
    <property type="molecule type" value="Genomic_DNA"/>
</dbReference>
<dbReference type="InterPro" id="IPR016164">
    <property type="entry name" value="FAD-linked_Oxase-like_C"/>
</dbReference>
<dbReference type="PANTHER" id="PTHR11748:SF103">
    <property type="entry name" value="GLYCOLATE OXIDASE SUBUNIT GLCE"/>
    <property type="match status" value="1"/>
</dbReference>
<dbReference type="InterPro" id="IPR016169">
    <property type="entry name" value="FAD-bd_PCMH_sub2"/>
</dbReference>
<evidence type="ECO:0000256" key="4">
    <source>
        <dbReference type="ARBA" id="ARBA00023002"/>
    </source>
</evidence>
<keyword evidence="7" id="KW-1185">Reference proteome</keyword>
<reference evidence="6 7" key="1">
    <citation type="submission" date="2018-11" db="EMBL/GenBank/DDBJ databases">
        <title>Genomic Encyclopedia of Type Strains, Phase IV (KMG-IV): sequencing the most valuable type-strain genomes for metagenomic binning, comparative biology and taxonomic classification.</title>
        <authorList>
            <person name="Goeker M."/>
        </authorList>
    </citation>
    <scope>NUCLEOTIDE SEQUENCE [LARGE SCALE GENOMIC DNA]</scope>
    <source>
        <strain evidence="6 7">DSM 101684</strain>
    </source>
</reference>
<evidence type="ECO:0000256" key="1">
    <source>
        <dbReference type="ARBA" id="ARBA00001974"/>
    </source>
</evidence>
<dbReference type="InterPro" id="IPR036318">
    <property type="entry name" value="FAD-bd_PCMH-like_sf"/>
</dbReference>
<evidence type="ECO:0000256" key="2">
    <source>
        <dbReference type="ARBA" id="ARBA00022630"/>
    </source>
</evidence>
<keyword evidence="3" id="KW-0274">FAD</keyword>
<dbReference type="NCBIfam" id="NF008439">
    <property type="entry name" value="PRK11282.1"/>
    <property type="match status" value="1"/>
</dbReference>
<dbReference type="InterPro" id="IPR006094">
    <property type="entry name" value="Oxid_FAD_bind_N"/>
</dbReference>
<name>A0A3N4UXK9_9BURK</name>
<evidence type="ECO:0000313" key="6">
    <source>
        <dbReference type="EMBL" id="RPE72331.1"/>
    </source>
</evidence>
<dbReference type="Gene3D" id="3.30.465.10">
    <property type="match status" value="1"/>
</dbReference>
<organism evidence="6 7">
    <name type="scientific">Tibeticola sediminis</name>
    <dbReference type="NCBI Taxonomy" id="1917811"/>
    <lineage>
        <taxon>Bacteria</taxon>
        <taxon>Pseudomonadati</taxon>
        <taxon>Pseudomonadota</taxon>
        <taxon>Betaproteobacteria</taxon>
        <taxon>Burkholderiales</taxon>
        <taxon>Comamonadaceae</taxon>
        <taxon>Tibeticola</taxon>
    </lineage>
</organism>
<keyword evidence="4" id="KW-0560">Oxidoreductase</keyword>
<dbReference type="Proteomes" id="UP000272193">
    <property type="component" value="Unassembled WGS sequence"/>
</dbReference>
<evidence type="ECO:0000259" key="5">
    <source>
        <dbReference type="PROSITE" id="PS51387"/>
    </source>
</evidence>
<keyword evidence="2" id="KW-0285">Flavoprotein</keyword>
<dbReference type="RefSeq" id="WP_124219134.1">
    <property type="nucleotide sequence ID" value="NZ_RKQL01000001.1"/>
</dbReference>
<dbReference type="Gene3D" id="1.10.45.10">
    <property type="entry name" value="Vanillyl-alcohol Oxidase, Chain A, domain 4"/>
    <property type="match status" value="1"/>
</dbReference>
<dbReference type="PANTHER" id="PTHR11748">
    <property type="entry name" value="D-LACTATE DEHYDROGENASE"/>
    <property type="match status" value="1"/>
</dbReference>
<dbReference type="GO" id="GO:0071949">
    <property type="term" value="F:FAD binding"/>
    <property type="evidence" value="ECO:0007669"/>
    <property type="project" value="InterPro"/>
</dbReference>
<proteinExistence type="predicted"/>